<comment type="caution">
    <text evidence="1">The sequence shown here is derived from an EMBL/GenBank/DDBJ whole genome shotgun (WGS) entry which is preliminary data.</text>
</comment>
<organism evidence="1 2">
    <name type="scientific">Imshaugia aleurites</name>
    <dbReference type="NCBI Taxonomy" id="172621"/>
    <lineage>
        <taxon>Eukaryota</taxon>
        <taxon>Fungi</taxon>
        <taxon>Dikarya</taxon>
        <taxon>Ascomycota</taxon>
        <taxon>Pezizomycotina</taxon>
        <taxon>Lecanoromycetes</taxon>
        <taxon>OSLEUM clade</taxon>
        <taxon>Lecanoromycetidae</taxon>
        <taxon>Lecanorales</taxon>
        <taxon>Lecanorineae</taxon>
        <taxon>Parmeliaceae</taxon>
        <taxon>Imshaugia</taxon>
    </lineage>
</organism>
<name>A0A8H3ICR3_9LECA</name>
<accession>A0A8H3ICR3</accession>
<dbReference type="OrthoDB" id="5315444at2759"/>
<dbReference type="Proteomes" id="UP000664534">
    <property type="component" value="Unassembled WGS sequence"/>
</dbReference>
<keyword evidence="2" id="KW-1185">Reference proteome</keyword>
<gene>
    <name evidence="1" type="ORF">IMSHALPRED_007498</name>
</gene>
<dbReference type="EMBL" id="CAJPDT010000005">
    <property type="protein sequence ID" value="CAF9908799.1"/>
    <property type="molecule type" value="Genomic_DNA"/>
</dbReference>
<reference evidence="1" key="1">
    <citation type="submission" date="2021-03" db="EMBL/GenBank/DDBJ databases">
        <authorList>
            <person name="Tagirdzhanova G."/>
        </authorList>
    </citation>
    <scope>NUCLEOTIDE SEQUENCE</scope>
</reference>
<proteinExistence type="predicted"/>
<protein>
    <submittedName>
        <fullName evidence="1">Uncharacterized protein</fullName>
    </submittedName>
</protein>
<evidence type="ECO:0000313" key="2">
    <source>
        <dbReference type="Proteomes" id="UP000664534"/>
    </source>
</evidence>
<sequence>MKVERGKGVQWWYDRFIKMGIDEWYYDPIKERNSYENVVDNFWNNCVPHYFKQDLMYGLEQEQRLLEGVVKQRADFTIRYITNGALKKVALFENKRGGYDTQTAVWVDALKQLTNYLKLVHTEQGGEDILYGNVIINIYTRFYMLMPGEQTMHDYVEQPEPLELKTDEEIVHRILIEWVYKTSG</sequence>
<evidence type="ECO:0000313" key="1">
    <source>
        <dbReference type="EMBL" id="CAF9908799.1"/>
    </source>
</evidence>
<dbReference type="AlphaFoldDB" id="A0A8H3ICR3"/>